<evidence type="ECO:0000313" key="2">
    <source>
        <dbReference type="EMBL" id="KHN97363.1"/>
    </source>
</evidence>
<evidence type="ECO:0000313" key="3">
    <source>
        <dbReference type="Proteomes" id="UP000030816"/>
    </source>
</evidence>
<evidence type="ECO:0000256" key="1">
    <source>
        <dbReference type="ARBA" id="ARBA00023604"/>
    </source>
</evidence>
<dbReference type="OrthoDB" id="412788at2759"/>
<protein>
    <recommendedName>
        <fullName evidence="4">7alpha-cephem-methoxylase P8 chain related protein</fullName>
    </recommendedName>
</protein>
<dbReference type="RefSeq" id="XP_040678429.1">
    <property type="nucleotide sequence ID" value="XM_040823758.1"/>
</dbReference>
<reference evidence="2 3" key="1">
    <citation type="journal article" date="2014" name="Proc. Natl. Acad. Sci. U.S.A.">
        <title>Trajectory and genomic determinants of fungal-pathogen speciation and host adaptation.</title>
        <authorList>
            <person name="Hu X."/>
            <person name="Xiao G."/>
            <person name="Zheng P."/>
            <person name="Shang Y."/>
            <person name="Su Y."/>
            <person name="Zhang X."/>
            <person name="Liu X."/>
            <person name="Zhan S."/>
            <person name="St Leger R.J."/>
            <person name="Wang C."/>
        </authorList>
    </citation>
    <scope>NUCLEOTIDE SEQUENCE [LARGE SCALE GENOMIC DNA]</scope>
    <source>
        <strain evidence="2 3">ARSEF 1941</strain>
    </source>
</reference>
<dbReference type="InterPro" id="IPR044053">
    <property type="entry name" value="AsaB-like"/>
</dbReference>
<dbReference type="NCBIfam" id="NF041278">
    <property type="entry name" value="CmcJ_NvfI_EfuI"/>
    <property type="match status" value="1"/>
</dbReference>
<dbReference type="GeneID" id="63739415"/>
<dbReference type="AlphaFoldDB" id="A0A0B2WTJ0"/>
<dbReference type="EMBL" id="AZHE01000011">
    <property type="protein sequence ID" value="KHN97363.1"/>
    <property type="molecule type" value="Genomic_DNA"/>
</dbReference>
<sequence>MAVPSSSPPDRVPRGTVTADLNFYAPPADKTARPFNYVEQPPAGIPQRNYSDETHATPIHDIRGHESAFSLDQDAFQVITGVAPSAESSFADDASIRAKYYPEVEQLLLRHVPGSRKVHLFDHTIRRAADPGAPRTPVTRVHIDQTAASVEKRVRRYFADDEAEALLRGRYRLVNVWRPLNRGPVESFPLSFASTSTLDDADVVPIEHRYPDGYTGETAAVKHNPRQKWYYLSGMTGSERLLLECFDSASLAPGSRVGGRVPHTAFVDPRTRPDAEPRESIEVRALVFGP</sequence>
<dbReference type="HOGENOM" id="CLU_042688_3_0_1"/>
<comment type="similarity">
    <text evidence="1">Belongs to the asaB hydroxylase/desaturase family.</text>
</comment>
<dbReference type="PANTHER" id="PTHR34598">
    <property type="entry name" value="BLL6449 PROTEIN"/>
    <property type="match status" value="1"/>
</dbReference>
<gene>
    <name evidence="2" type="ORF">MAM_04960</name>
</gene>
<evidence type="ECO:0008006" key="4">
    <source>
        <dbReference type="Google" id="ProtNLM"/>
    </source>
</evidence>
<dbReference type="STRING" id="1081103.A0A0B2WTJ0"/>
<dbReference type="Proteomes" id="UP000030816">
    <property type="component" value="Unassembled WGS sequence"/>
</dbReference>
<proteinExistence type="inferred from homology"/>
<dbReference type="GO" id="GO:0016491">
    <property type="term" value="F:oxidoreductase activity"/>
    <property type="evidence" value="ECO:0007669"/>
    <property type="project" value="InterPro"/>
</dbReference>
<keyword evidence="3" id="KW-1185">Reference proteome</keyword>
<name>A0A0B2WTJ0_METAS</name>
<comment type="caution">
    <text evidence="2">The sequence shown here is derived from an EMBL/GenBank/DDBJ whole genome shotgun (WGS) entry which is preliminary data.</text>
</comment>
<accession>A0A0B2WTJ0</accession>
<organism evidence="2 3">
    <name type="scientific">Metarhizium album (strain ARSEF 1941)</name>
    <dbReference type="NCBI Taxonomy" id="1081103"/>
    <lineage>
        <taxon>Eukaryota</taxon>
        <taxon>Fungi</taxon>
        <taxon>Dikarya</taxon>
        <taxon>Ascomycota</taxon>
        <taxon>Pezizomycotina</taxon>
        <taxon>Sordariomycetes</taxon>
        <taxon>Hypocreomycetidae</taxon>
        <taxon>Hypocreales</taxon>
        <taxon>Clavicipitaceae</taxon>
        <taxon>Metarhizium</taxon>
    </lineage>
</organism>
<dbReference type="PANTHER" id="PTHR34598:SF1">
    <property type="entry name" value="PUTATIVE (AFU_ORTHOLOGUE AFUA_3G13140)-RELATED"/>
    <property type="match status" value="1"/>
</dbReference>